<name>A0AAW2HQC5_9NEOP</name>
<accession>A0AAW2HQC5</accession>
<dbReference type="EMBL" id="JARGDH010000004">
    <property type="protein sequence ID" value="KAL0271661.1"/>
    <property type="molecule type" value="Genomic_DNA"/>
</dbReference>
<dbReference type="InterPro" id="IPR037393">
    <property type="entry name" value="Bud22/SRFB1"/>
</dbReference>
<protein>
    <recommendedName>
        <fullName evidence="3">Serum response factor-binding protein 1</fullName>
    </recommendedName>
</protein>
<feature type="compositionally biased region" description="Acidic residues" evidence="1">
    <location>
        <begin position="172"/>
        <end position="195"/>
    </location>
</feature>
<feature type="compositionally biased region" description="Basic and acidic residues" evidence="1">
    <location>
        <begin position="196"/>
        <end position="205"/>
    </location>
</feature>
<feature type="compositionally biased region" description="Basic and acidic residues" evidence="1">
    <location>
        <begin position="288"/>
        <end position="327"/>
    </location>
</feature>
<dbReference type="GO" id="GO:0005634">
    <property type="term" value="C:nucleus"/>
    <property type="evidence" value="ECO:0007669"/>
    <property type="project" value="TreeGrafter"/>
</dbReference>
<feature type="compositionally biased region" description="Basic and acidic residues" evidence="1">
    <location>
        <begin position="126"/>
        <end position="146"/>
    </location>
</feature>
<dbReference type="EMBL" id="JARGDH010000004">
    <property type="protein sequence ID" value="KAL0271660.1"/>
    <property type="molecule type" value="Genomic_DNA"/>
</dbReference>
<evidence type="ECO:0000256" key="1">
    <source>
        <dbReference type="SAM" id="MobiDB-lite"/>
    </source>
</evidence>
<dbReference type="PANTHER" id="PTHR23325:SF1">
    <property type="entry name" value="SERUM RESPONSE FACTOR-BINDING PROTEIN 1"/>
    <property type="match status" value="1"/>
</dbReference>
<feature type="region of interest" description="Disordered" evidence="1">
    <location>
        <begin position="281"/>
        <end position="335"/>
    </location>
</feature>
<dbReference type="GO" id="GO:0030490">
    <property type="term" value="P:maturation of SSU-rRNA"/>
    <property type="evidence" value="ECO:0007669"/>
    <property type="project" value="TreeGrafter"/>
</dbReference>
<feature type="region of interest" description="Disordered" evidence="1">
    <location>
        <begin position="126"/>
        <end position="264"/>
    </location>
</feature>
<evidence type="ECO:0008006" key="3">
    <source>
        <dbReference type="Google" id="ProtNLM"/>
    </source>
</evidence>
<evidence type="ECO:0000313" key="2">
    <source>
        <dbReference type="EMBL" id="KAL0271661.1"/>
    </source>
</evidence>
<comment type="caution">
    <text evidence="2">The sequence shown here is derived from an EMBL/GenBank/DDBJ whole genome shotgun (WGS) entry which is preliminary data.</text>
</comment>
<dbReference type="PANTHER" id="PTHR23325">
    <property type="entry name" value="SERUM RESPONSE FACTOR-BINDING"/>
    <property type="match status" value="1"/>
</dbReference>
<organism evidence="2">
    <name type="scientific">Menopon gallinae</name>
    <name type="common">poultry shaft louse</name>
    <dbReference type="NCBI Taxonomy" id="328185"/>
    <lineage>
        <taxon>Eukaryota</taxon>
        <taxon>Metazoa</taxon>
        <taxon>Ecdysozoa</taxon>
        <taxon>Arthropoda</taxon>
        <taxon>Hexapoda</taxon>
        <taxon>Insecta</taxon>
        <taxon>Pterygota</taxon>
        <taxon>Neoptera</taxon>
        <taxon>Paraneoptera</taxon>
        <taxon>Psocodea</taxon>
        <taxon>Troctomorpha</taxon>
        <taxon>Phthiraptera</taxon>
        <taxon>Amblycera</taxon>
        <taxon>Menoponidae</taxon>
        <taxon>Menopon</taxon>
    </lineage>
</organism>
<sequence length="364" mass="42518">MDKTELYKQIVLLRKIVKKAKVCVTRKLIKQIKILRTCKDERTREKKFKKARRLAAEIHVMRELRPDYVTKFALITENYVPTGSNTKQKRKRNACAKLARHKQLAKEISAIREKFSNWREELPPLLETRKKEKDDKDETNVEDNVKENGLNVNSDAEEEVSNGNCEDKESSNEENETVLEEEPSDREESEDDSTEELPKTEKEPISKNVDLIKTVSKQPRSMGSKKKPKNELNVEKPAKKKESGGESHVPEDVQEVVEEKPVEEKIDDPFFIDKKIVVPKLLQQGSENHPENEEFRKKRKLSDDLEAELKPKRREKTGNQKRLEKPAFQRQGQVELTEDELHPSWKAKKIQMIRPFEGKKIKFD</sequence>
<dbReference type="GO" id="GO:0030686">
    <property type="term" value="C:90S preribosome"/>
    <property type="evidence" value="ECO:0007669"/>
    <property type="project" value="TreeGrafter"/>
</dbReference>
<reference evidence="2" key="1">
    <citation type="journal article" date="2024" name="Gigascience">
        <title>Chromosome-level genome of the poultry shaft louse Menopon gallinae provides insight into the host-switching and adaptive evolution of parasitic lice.</title>
        <authorList>
            <person name="Xu Y."/>
            <person name="Ma L."/>
            <person name="Liu S."/>
            <person name="Liang Y."/>
            <person name="Liu Q."/>
            <person name="He Z."/>
            <person name="Tian L."/>
            <person name="Duan Y."/>
            <person name="Cai W."/>
            <person name="Li H."/>
            <person name="Song F."/>
        </authorList>
    </citation>
    <scope>NUCLEOTIDE SEQUENCE</scope>
    <source>
        <strain evidence="2">Cailab_2023a</strain>
    </source>
</reference>
<proteinExistence type="predicted"/>
<feature type="compositionally biased region" description="Basic and acidic residues" evidence="1">
    <location>
        <begin position="229"/>
        <end position="264"/>
    </location>
</feature>
<gene>
    <name evidence="2" type="ORF">PYX00_008682</name>
</gene>
<dbReference type="AlphaFoldDB" id="A0AAW2HQC5"/>